<reference evidence="2 3" key="1">
    <citation type="submission" date="2012-06" db="EMBL/GenBank/DDBJ databases">
        <title>Complete sequence of Thiocystis violascens DSM 198.</title>
        <authorList>
            <consortium name="US DOE Joint Genome Institute"/>
            <person name="Lucas S."/>
            <person name="Han J."/>
            <person name="Lapidus A."/>
            <person name="Cheng J.-F."/>
            <person name="Goodwin L."/>
            <person name="Pitluck S."/>
            <person name="Peters L."/>
            <person name="Ovchinnikova G."/>
            <person name="Teshima H."/>
            <person name="Detter J.C."/>
            <person name="Han C."/>
            <person name="Tapia R."/>
            <person name="Land M."/>
            <person name="Hauser L."/>
            <person name="Kyrpides N."/>
            <person name="Ivanova N."/>
            <person name="Pagani I."/>
            <person name="Vogl K."/>
            <person name="Liu Z."/>
            <person name="Frigaard N.-U."/>
            <person name="Bryant D."/>
            <person name="Woyke T."/>
        </authorList>
    </citation>
    <scope>NUCLEOTIDE SEQUENCE [LARGE SCALE GENOMIC DNA]</scope>
    <source>
        <strain evidence="3">ATCC 17096 / DSM 198 / 6111</strain>
    </source>
</reference>
<dbReference type="InterPro" id="IPR029063">
    <property type="entry name" value="SAM-dependent_MTases_sf"/>
</dbReference>
<dbReference type="STRING" id="765911.Thivi_0518"/>
<keyword evidence="2" id="KW-0830">Ubiquinone</keyword>
<keyword evidence="2" id="KW-0808">Transferase</keyword>
<organism evidence="2 3">
    <name type="scientific">Thiocystis violascens (strain ATCC 17096 / DSM 198 / 6111)</name>
    <name type="common">Chromatium violascens</name>
    <dbReference type="NCBI Taxonomy" id="765911"/>
    <lineage>
        <taxon>Bacteria</taxon>
        <taxon>Pseudomonadati</taxon>
        <taxon>Pseudomonadota</taxon>
        <taxon>Gammaproteobacteria</taxon>
        <taxon>Chromatiales</taxon>
        <taxon>Chromatiaceae</taxon>
        <taxon>Thiocystis</taxon>
    </lineage>
</organism>
<dbReference type="Proteomes" id="UP000006062">
    <property type="component" value="Chromosome"/>
</dbReference>
<protein>
    <submittedName>
        <fullName evidence="2">Methylase involved in ubiquinone/menaquinone biosynthesis</fullName>
    </submittedName>
</protein>
<dbReference type="PANTHER" id="PTHR47473:SF1">
    <property type="entry name" value="METHYLTRANSFERASE DOMAIN-CONTAINING PROTEIN"/>
    <property type="match status" value="1"/>
</dbReference>
<dbReference type="CDD" id="cd02440">
    <property type="entry name" value="AdoMet_MTases"/>
    <property type="match status" value="1"/>
</dbReference>
<dbReference type="HOGENOM" id="CLU_074480_0_0_6"/>
<sequence>MIADDARVLYRLLRGQPRRGSHAERLQAFYGPQAGDYDRFRERLLKGRDELVGLLDPPPGSRILELGGGTGRNLMSFGARLDGFASVELVDLCPALLEQARKRTAGMANVRVIEADATTYRPDIPPDVVYFSYSLTMIPDWRGAIANAVEMLRPGGMLGVVDFYVSDAAGGPGTVRHDAVTRWFWPRWFGHDGVHPNPEHLGLLRHLLPAHDLLERRAPVPYLPGLRVPYYLFVGRRSGAANG</sequence>
<dbReference type="OrthoDB" id="9791837at2"/>
<evidence type="ECO:0000259" key="1">
    <source>
        <dbReference type="Pfam" id="PF13649"/>
    </source>
</evidence>
<keyword evidence="3" id="KW-1185">Reference proteome</keyword>
<dbReference type="Gene3D" id="3.40.50.150">
    <property type="entry name" value="Vaccinia Virus protein VP39"/>
    <property type="match status" value="1"/>
</dbReference>
<dbReference type="PANTHER" id="PTHR47473">
    <property type="entry name" value="BTA1P"/>
    <property type="match status" value="1"/>
</dbReference>
<feature type="domain" description="Methyltransferase" evidence="1">
    <location>
        <begin position="63"/>
        <end position="156"/>
    </location>
</feature>
<dbReference type="SUPFAM" id="SSF53335">
    <property type="entry name" value="S-adenosyl-L-methionine-dependent methyltransferases"/>
    <property type="match status" value="1"/>
</dbReference>
<proteinExistence type="predicted"/>
<dbReference type="KEGG" id="tvi:Thivi_0518"/>
<dbReference type="EMBL" id="CP003154">
    <property type="protein sequence ID" value="AFL72578.1"/>
    <property type="molecule type" value="Genomic_DNA"/>
</dbReference>
<evidence type="ECO:0000313" key="2">
    <source>
        <dbReference type="EMBL" id="AFL72578.1"/>
    </source>
</evidence>
<dbReference type="RefSeq" id="WP_014777076.1">
    <property type="nucleotide sequence ID" value="NC_018012.1"/>
</dbReference>
<dbReference type="GO" id="GO:0032259">
    <property type="term" value="P:methylation"/>
    <property type="evidence" value="ECO:0007669"/>
    <property type="project" value="UniProtKB-KW"/>
</dbReference>
<evidence type="ECO:0000313" key="3">
    <source>
        <dbReference type="Proteomes" id="UP000006062"/>
    </source>
</evidence>
<dbReference type="InterPro" id="IPR041698">
    <property type="entry name" value="Methyltransf_25"/>
</dbReference>
<dbReference type="Pfam" id="PF13649">
    <property type="entry name" value="Methyltransf_25"/>
    <property type="match status" value="1"/>
</dbReference>
<dbReference type="GO" id="GO:0008168">
    <property type="term" value="F:methyltransferase activity"/>
    <property type="evidence" value="ECO:0007669"/>
    <property type="project" value="UniProtKB-KW"/>
</dbReference>
<dbReference type="AlphaFoldDB" id="I3Y6G0"/>
<keyword evidence="2" id="KW-0489">Methyltransferase</keyword>
<gene>
    <name evidence="2" type="ordered locus">Thivi_0518</name>
</gene>
<dbReference type="eggNOG" id="COG2226">
    <property type="taxonomic scope" value="Bacteria"/>
</dbReference>
<name>I3Y6G0_THIV6</name>
<accession>I3Y6G0</accession>